<sequence length="612" mass="68378">MALLRLVGSGFAAFLLWKLVRRLTAPKSSLANILGPTKEHWFTGNIHRLVQDGLQYNLELVEKYGGVLKFYGVLGQEQLYVSDPRAMHHIIVKDQHIWEETDMFIMGNRLIFGDGLISTLGNPVVASCQRCKADCWVAGEQHRKQRKMLNPVFSLANMRELLPIIQPIAGKLAQILLSQLATDGSATEINVLPLLTRGALEYISQAAIGHSFDALELSKEEEYVEAMRVLAPTTLRLVFLRPFVPFVMRHLSLYWRNKLMDWLPIDALKEIRRLVNIMDSASRRIFEEKKAAMAAGDITEDNPNSLRARMKGKDIMSIMLKANTSSSETDRLTDSELLGQMNTIIFAAIETTTSAICRTLWILADKPEVQARLRREIAQAKRDYAESQGEPERWRDIDLPYDVLMSIPYLDAIVRETLRLYPPTSLLSRVARQPTTLPLHSPVRSASGSMVSNMPVPEGTTLFISILAANRNKELWGADAGEWRPERWLTSSGERIQGSVGDGTYGDEGVNEGGEKTPGVKDGVKYPGVYASMMTFLGGGRACIGFKFAEMEIKQVLTTLIPRIHFALPSPDVKEIYWKMNGLQIPVVLPPAGDGKTSQVPLMLRVADDFAT</sequence>
<evidence type="ECO:0000313" key="1">
    <source>
        <dbReference type="EMBL" id="KAH7930153.1"/>
    </source>
</evidence>
<dbReference type="EMBL" id="MU266334">
    <property type="protein sequence ID" value="KAH7930153.1"/>
    <property type="molecule type" value="Genomic_DNA"/>
</dbReference>
<gene>
    <name evidence="1" type="ORF">BV22DRAFT_1043355</name>
</gene>
<comment type="caution">
    <text evidence="1">The sequence shown here is derived from an EMBL/GenBank/DDBJ whole genome shotgun (WGS) entry which is preliminary data.</text>
</comment>
<accession>A0ACB8BY27</accession>
<name>A0ACB8BY27_9AGAM</name>
<protein>
    <submittedName>
        <fullName evidence="1">Cytochrome P450</fullName>
    </submittedName>
</protein>
<reference evidence="1" key="1">
    <citation type="journal article" date="2021" name="New Phytol.">
        <title>Evolutionary innovations through gain and loss of genes in the ectomycorrhizal Boletales.</title>
        <authorList>
            <person name="Wu G."/>
            <person name="Miyauchi S."/>
            <person name="Morin E."/>
            <person name="Kuo A."/>
            <person name="Drula E."/>
            <person name="Varga T."/>
            <person name="Kohler A."/>
            <person name="Feng B."/>
            <person name="Cao Y."/>
            <person name="Lipzen A."/>
            <person name="Daum C."/>
            <person name="Hundley H."/>
            <person name="Pangilinan J."/>
            <person name="Johnson J."/>
            <person name="Barry K."/>
            <person name="LaButti K."/>
            <person name="Ng V."/>
            <person name="Ahrendt S."/>
            <person name="Min B."/>
            <person name="Choi I.G."/>
            <person name="Park H."/>
            <person name="Plett J.M."/>
            <person name="Magnuson J."/>
            <person name="Spatafora J.W."/>
            <person name="Nagy L.G."/>
            <person name="Henrissat B."/>
            <person name="Grigoriev I.V."/>
            <person name="Yang Z.L."/>
            <person name="Xu J."/>
            <person name="Martin F.M."/>
        </authorList>
    </citation>
    <scope>NUCLEOTIDE SEQUENCE</scope>
    <source>
        <strain evidence="1">KUC20120723A-06</strain>
    </source>
</reference>
<proteinExistence type="predicted"/>
<organism evidence="1 2">
    <name type="scientific">Leucogyrophana mollusca</name>
    <dbReference type="NCBI Taxonomy" id="85980"/>
    <lineage>
        <taxon>Eukaryota</taxon>
        <taxon>Fungi</taxon>
        <taxon>Dikarya</taxon>
        <taxon>Basidiomycota</taxon>
        <taxon>Agaricomycotina</taxon>
        <taxon>Agaricomycetes</taxon>
        <taxon>Agaricomycetidae</taxon>
        <taxon>Boletales</taxon>
        <taxon>Boletales incertae sedis</taxon>
        <taxon>Leucogyrophana</taxon>
    </lineage>
</organism>
<keyword evidence="2" id="KW-1185">Reference proteome</keyword>
<evidence type="ECO:0000313" key="2">
    <source>
        <dbReference type="Proteomes" id="UP000790709"/>
    </source>
</evidence>
<dbReference type="Proteomes" id="UP000790709">
    <property type="component" value="Unassembled WGS sequence"/>
</dbReference>